<dbReference type="EMBL" id="CADCUC010000083">
    <property type="protein sequence ID" value="CAA9310966.1"/>
    <property type="molecule type" value="Genomic_DNA"/>
</dbReference>
<feature type="compositionally biased region" description="Basic residues" evidence="1">
    <location>
        <begin position="33"/>
        <end position="51"/>
    </location>
</feature>
<feature type="region of interest" description="Disordered" evidence="1">
    <location>
        <begin position="1"/>
        <end position="92"/>
    </location>
</feature>
<evidence type="ECO:0000313" key="2">
    <source>
        <dbReference type="EMBL" id="CAA9310966.1"/>
    </source>
</evidence>
<accession>A0A6J4KPE8</accession>
<dbReference type="AlphaFoldDB" id="A0A6J4KPE8"/>
<gene>
    <name evidence="2" type="ORF">AVDCRST_MAG90-427</name>
</gene>
<feature type="compositionally biased region" description="Basic and acidic residues" evidence="1">
    <location>
        <begin position="1"/>
        <end position="19"/>
    </location>
</feature>
<name>A0A6J4KPE8_9HYPH</name>
<reference evidence="2" key="1">
    <citation type="submission" date="2020-02" db="EMBL/GenBank/DDBJ databases">
        <authorList>
            <person name="Meier V. D."/>
        </authorList>
    </citation>
    <scope>NUCLEOTIDE SEQUENCE</scope>
    <source>
        <strain evidence="2">AVDCRST_MAG90</strain>
    </source>
</reference>
<sequence>DSEHSRDRARHRAEPCPPRRHDRPHPGPSLRVRDRRRSRRISAGHRVRGRHGYCAGHPASESDPGAVGRCGSWLAAAPGKPGKSREGEHPTR</sequence>
<feature type="compositionally biased region" description="Basic and acidic residues" evidence="1">
    <location>
        <begin position="83"/>
        <end position="92"/>
    </location>
</feature>
<proteinExistence type="predicted"/>
<feature type="non-terminal residue" evidence="2">
    <location>
        <position position="92"/>
    </location>
</feature>
<feature type="non-terminal residue" evidence="2">
    <location>
        <position position="1"/>
    </location>
</feature>
<protein>
    <submittedName>
        <fullName evidence="2">Uncharacterized protein</fullName>
    </submittedName>
</protein>
<organism evidence="2">
    <name type="scientific">uncultured Microvirga sp</name>
    <dbReference type="NCBI Taxonomy" id="412392"/>
    <lineage>
        <taxon>Bacteria</taxon>
        <taxon>Pseudomonadati</taxon>
        <taxon>Pseudomonadota</taxon>
        <taxon>Alphaproteobacteria</taxon>
        <taxon>Hyphomicrobiales</taxon>
        <taxon>Methylobacteriaceae</taxon>
        <taxon>Microvirga</taxon>
        <taxon>environmental samples</taxon>
    </lineage>
</organism>
<evidence type="ECO:0000256" key="1">
    <source>
        <dbReference type="SAM" id="MobiDB-lite"/>
    </source>
</evidence>